<keyword evidence="3" id="KW-0472">Membrane</keyword>
<feature type="transmembrane region" description="Helical" evidence="3">
    <location>
        <begin position="147"/>
        <end position="164"/>
    </location>
</feature>
<dbReference type="CDD" id="cd01949">
    <property type="entry name" value="GGDEF"/>
    <property type="match status" value="1"/>
</dbReference>
<feature type="transmembrane region" description="Helical" evidence="3">
    <location>
        <begin position="88"/>
        <end position="108"/>
    </location>
</feature>
<feature type="transmembrane region" description="Helical" evidence="3">
    <location>
        <begin position="170"/>
        <end position="189"/>
    </location>
</feature>
<dbReference type="PROSITE" id="PS50887">
    <property type="entry name" value="GGDEF"/>
    <property type="match status" value="1"/>
</dbReference>
<feature type="transmembrane region" description="Helical" evidence="3">
    <location>
        <begin position="57"/>
        <end position="76"/>
    </location>
</feature>
<keyword evidence="6" id="KW-1185">Reference proteome</keyword>
<dbReference type="PANTHER" id="PTHR45138">
    <property type="entry name" value="REGULATORY COMPONENTS OF SENSORY TRANSDUCTION SYSTEM"/>
    <property type="match status" value="1"/>
</dbReference>
<evidence type="ECO:0000256" key="2">
    <source>
        <dbReference type="ARBA" id="ARBA00034247"/>
    </source>
</evidence>
<dbReference type="NCBIfam" id="TIGR00254">
    <property type="entry name" value="GGDEF"/>
    <property type="match status" value="1"/>
</dbReference>
<dbReference type="AlphaFoldDB" id="A0A1Y1S025"/>
<comment type="catalytic activity">
    <reaction evidence="2">
        <text>2 GTP = 3',3'-c-di-GMP + 2 diphosphate</text>
        <dbReference type="Rhea" id="RHEA:24898"/>
        <dbReference type="ChEBI" id="CHEBI:33019"/>
        <dbReference type="ChEBI" id="CHEBI:37565"/>
        <dbReference type="ChEBI" id="CHEBI:58805"/>
        <dbReference type="EC" id="2.7.7.65"/>
    </reaction>
</comment>
<dbReference type="STRING" id="1963862.B4O97_05585"/>
<gene>
    <name evidence="5" type="ORF">B4O97_05585</name>
</gene>
<keyword evidence="3" id="KW-0812">Transmembrane</keyword>
<evidence type="ECO:0000256" key="3">
    <source>
        <dbReference type="SAM" id="Phobius"/>
    </source>
</evidence>
<dbReference type="InterPro" id="IPR000160">
    <property type="entry name" value="GGDEF_dom"/>
</dbReference>
<protein>
    <recommendedName>
        <fullName evidence="1">diguanylate cyclase</fullName>
        <ecNumber evidence="1">2.7.7.65</ecNumber>
    </recommendedName>
</protein>
<reference evidence="5 6" key="1">
    <citation type="submission" date="2017-03" db="EMBL/GenBank/DDBJ databases">
        <title>Draft Genome sequence of Marispirochaeta sp. strain JC444.</title>
        <authorList>
            <person name="Shivani Y."/>
            <person name="Subhash Y."/>
            <person name="Sasikala C."/>
            <person name="Ramana C."/>
        </authorList>
    </citation>
    <scope>NUCLEOTIDE SEQUENCE [LARGE SCALE GENOMIC DNA]</scope>
    <source>
        <strain evidence="5 6">JC444</strain>
    </source>
</reference>
<accession>A0A1Y1S025</accession>
<dbReference type="SMART" id="SM00267">
    <property type="entry name" value="GGDEF"/>
    <property type="match status" value="1"/>
</dbReference>
<dbReference type="InterPro" id="IPR050469">
    <property type="entry name" value="Diguanylate_Cyclase"/>
</dbReference>
<dbReference type="GO" id="GO:0052621">
    <property type="term" value="F:diguanylate cyclase activity"/>
    <property type="evidence" value="ECO:0007669"/>
    <property type="project" value="UniProtKB-EC"/>
</dbReference>
<proteinExistence type="predicted"/>
<evidence type="ECO:0000313" key="5">
    <source>
        <dbReference type="EMBL" id="ORC36544.1"/>
    </source>
</evidence>
<feature type="transmembrane region" description="Helical" evidence="3">
    <location>
        <begin position="23"/>
        <end position="42"/>
    </location>
</feature>
<dbReference type="EC" id="2.7.7.65" evidence="1"/>
<evidence type="ECO:0000256" key="1">
    <source>
        <dbReference type="ARBA" id="ARBA00012528"/>
    </source>
</evidence>
<sequence>MLQPKQIFPDDTSYFLHRLESNVFLYTRILFILGISSFGFLLRNALFYLPYYYIARFYFYIYLLGCITLLPIWAVVSSLFKKRKYTAVNNLIVISACAVYILLVLLSVLDSVRIVVNEPSNDFNFTGYLLGLFIIGFVLRLDWKLSFAVYTAGIGLFLTLYYFYSPRVLSIPSVLPFIAVNILVLYFSYSREKFYKILHEDKTDLLNQTFRDSLTQSFNRRYMKRAVHQSFAHKIGASVPFCCIFTDIDLFKDINDKYGHDTGDMILIEFSKILQTETRSMDSVIRYGGEEFLILLSNTRLEEARGIADRMRRGIEETSFCENRVNVTASFGVTEADDRDTEESIIQRADSLLYKAKREGRNRVCAG</sequence>
<dbReference type="Gene3D" id="3.30.70.270">
    <property type="match status" value="1"/>
</dbReference>
<evidence type="ECO:0000313" key="6">
    <source>
        <dbReference type="Proteomes" id="UP000192343"/>
    </source>
</evidence>
<organism evidence="5 6">
    <name type="scientific">Marispirochaeta aestuarii</name>
    <dbReference type="NCBI Taxonomy" id="1963862"/>
    <lineage>
        <taxon>Bacteria</taxon>
        <taxon>Pseudomonadati</taxon>
        <taxon>Spirochaetota</taxon>
        <taxon>Spirochaetia</taxon>
        <taxon>Spirochaetales</taxon>
        <taxon>Spirochaetaceae</taxon>
        <taxon>Marispirochaeta</taxon>
    </lineage>
</organism>
<dbReference type="FunFam" id="3.30.70.270:FF:000001">
    <property type="entry name" value="Diguanylate cyclase domain protein"/>
    <property type="match status" value="1"/>
</dbReference>
<dbReference type="PANTHER" id="PTHR45138:SF9">
    <property type="entry name" value="DIGUANYLATE CYCLASE DGCM-RELATED"/>
    <property type="match status" value="1"/>
</dbReference>
<feature type="domain" description="GGDEF" evidence="4">
    <location>
        <begin position="239"/>
        <end position="367"/>
    </location>
</feature>
<name>A0A1Y1S025_9SPIO</name>
<feature type="transmembrane region" description="Helical" evidence="3">
    <location>
        <begin position="123"/>
        <end position="140"/>
    </location>
</feature>
<evidence type="ECO:0000259" key="4">
    <source>
        <dbReference type="PROSITE" id="PS50887"/>
    </source>
</evidence>
<comment type="caution">
    <text evidence="5">The sequence shown here is derived from an EMBL/GenBank/DDBJ whole genome shotgun (WGS) entry which is preliminary data.</text>
</comment>
<dbReference type="InterPro" id="IPR029787">
    <property type="entry name" value="Nucleotide_cyclase"/>
</dbReference>
<keyword evidence="3" id="KW-1133">Transmembrane helix</keyword>
<dbReference type="InterPro" id="IPR043128">
    <property type="entry name" value="Rev_trsase/Diguanyl_cyclase"/>
</dbReference>
<dbReference type="Pfam" id="PF00990">
    <property type="entry name" value="GGDEF"/>
    <property type="match status" value="1"/>
</dbReference>
<dbReference type="Proteomes" id="UP000192343">
    <property type="component" value="Unassembled WGS sequence"/>
</dbReference>
<dbReference type="SUPFAM" id="SSF55073">
    <property type="entry name" value="Nucleotide cyclase"/>
    <property type="match status" value="1"/>
</dbReference>
<dbReference type="EMBL" id="MWQY01000005">
    <property type="protein sequence ID" value="ORC36544.1"/>
    <property type="molecule type" value="Genomic_DNA"/>
</dbReference>